<dbReference type="EMBL" id="LR593886">
    <property type="protein sequence ID" value="VTS01002.1"/>
    <property type="molecule type" value="Genomic_DNA"/>
</dbReference>
<dbReference type="KEGG" id="gms:SOIL9_79950"/>
<protein>
    <submittedName>
        <fullName evidence="1">Uncharacterized protein</fullName>
    </submittedName>
</protein>
<gene>
    <name evidence="1" type="ORF">SOIL9_79950</name>
</gene>
<dbReference type="Proteomes" id="UP000464178">
    <property type="component" value="Chromosome"/>
</dbReference>
<keyword evidence="2" id="KW-1185">Reference proteome</keyword>
<name>A0A6P2DH57_9BACT</name>
<organism evidence="1 2">
    <name type="scientific">Gemmata massiliana</name>
    <dbReference type="NCBI Taxonomy" id="1210884"/>
    <lineage>
        <taxon>Bacteria</taxon>
        <taxon>Pseudomonadati</taxon>
        <taxon>Planctomycetota</taxon>
        <taxon>Planctomycetia</taxon>
        <taxon>Gemmatales</taxon>
        <taxon>Gemmataceae</taxon>
        <taxon>Gemmata</taxon>
    </lineage>
</organism>
<dbReference type="AlphaFoldDB" id="A0A6P2DH57"/>
<sequence length="59" mass="6297">MQALGFLLGGFLLDESEALTVAVTDVAGSAKTVGKEAVDGKSCWHVIFSHDIAEVDFHY</sequence>
<evidence type="ECO:0000313" key="1">
    <source>
        <dbReference type="EMBL" id="VTS01002.1"/>
    </source>
</evidence>
<proteinExistence type="predicted"/>
<evidence type="ECO:0000313" key="2">
    <source>
        <dbReference type="Proteomes" id="UP000464178"/>
    </source>
</evidence>
<reference evidence="1 2" key="1">
    <citation type="submission" date="2019-05" db="EMBL/GenBank/DDBJ databases">
        <authorList>
            <consortium name="Science for Life Laboratories"/>
        </authorList>
    </citation>
    <scope>NUCLEOTIDE SEQUENCE [LARGE SCALE GENOMIC DNA]</scope>
    <source>
        <strain evidence="1">Soil9</strain>
    </source>
</reference>
<accession>A0A6P2DH57</accession>